<dbReference type="NCBIfam" id="TIGR01643">
    <property type="entry name" value="YD_repeat_2x"/>
    <property type="match status" value="14"/>
</dbReference>
<dbReference type="KEGG" id="sals:SLNWT_2694"/>
<dbReference type="EMBL" id="CP010519">
    <property type="protein sequence ID" value="AJE83070.1"/>
    <property type="molecule type" value="Genomic_DNA"/>
</dbReference>
<feature type="domain" description="RHS protein conserved region" evidence="4">
    <location>
        <begin position="1326"/>
        <end position="1353"/>
    </location>
</feature>
<feature type="domain" description="Teneurin-like YD-shell" evidence="7">
    <location>
        <begin position="515"/>
        <end position="660"/>
    </location>
</feature>
<dbReference type="Pfam" id="PF03527">
    <property type="entry name" value="RHS"/>
    <property type="match status" value="1"/>
</dbReference>
<feature type="domain" description="Putative T7SS secretion signal" evidence="6">
    <location>
        <begin position="21"/>
        <end position="196"/>
    </location>
</feature>
<dbReference type="PANTHER" id="PTHR32305">
    <property type="match status" value="1"/>
</dbReference>
<feature type="compositionally biased region" description="Basic and acidic residues" evidence="2">
    <location>
        <begin position="142"/>
        <end position="165"/>
    </location>
</feature>
<reference evidence="8 9" key="1">
    <citation type="submission" date="2015-01" db="EMBL/GenBank/DDBJ databases">
        <title>Enhanced salinomycin production by adjusting the supply of polyketide extender units in Streptomyce albus DSM 41398.</title>
        <authorList>
            <person name="Lu C."/>
        </authorList>
    </citation>
    <scope>NUCLEOTIDE SEQUENCE [LARGE SCALE GENOMIC DNA]</scope>
    <source>
        <strain evidence="9">ATCC 21838 / DSM 41398 / FERM P-419 / JCM 4703 / NBRC 107858</strain>
    </source>
</reference>
<feature type="compositionally biased region" description="Polar residues" evidence="2">
    <location>
        <begin position="166"/>
        <end position="187"/>
    </location>
</feature>
<feature type="region of interest" description="Disordered" evidence="2">
    <location>
        <begin position="1"/>
        <end position="24"/>
    </location>
</feature>
<evidence type="ECO:0000259" key="7">
    <source>
        <dbReference type="Pfam" id="PF25023"/>
    </source>
</evidence>
<dbReference type="InterPro" id="IPR045351">
    <property type="entry name" value="DUF6531"/>
</dbReference>
<feature type="domain" description="DUF6531" evidence="5">
    <location>
        <begin position="349"/>
        <end position="421"/>
    </location>
</feature>
<protein>
    <submittedName>
        <fullName evidence="8">LipX3</fullName>
    </submittedName>
</protein>
<evidence type="ECO:0000259" key="5">
    <source>
        <dbReference type="Pfam" id="PF20148"/>
    </source>
</evidence>
<feature type="compositionally biased region" description="Polar residues" evidence="2">
    <location>
        <begin position="1065"/>
        <end position="1081"/>
    </location>
</feature>
<feature type="region of interest" description="Disordered" evidence="2">
    <location>
        <begin position="1271"/>
        <end position="1312"/>
    </location>
</feature>
<feature type="domain" description="Teneurin-like YD-shell" evidence="7">
    <location>
        <begin position="886"/>
        <end position="1049"/>
    </location>
</feature>
<dbReference type="Pfam" id="PF14412">
    <property type="entry name" value="AHH"/>
    <property type="match status" value="1"/>
</dbReference>
<keyword evidence="3" id="KW-1133">Transmembrane helix</keyword>
<dbReference type="Pfam" id="PF20148">
    <property type="entry name" value="DUF6531"/>
    <property type="match status" value="1"/>
</dbReference>
<feature type="region of interest" description="Disordered" evidence="2">
    <location>
        <begin position="1094"/>
        <end position="1115"/>
    </location>
</feature>
<dbReference type="InterPro" id="IPR029013">
    <property type="entry name" value="HP0062-like_sf"/>
</dbReference>
<feature type="compositionally biased region" description="Gly residues" evidence="2">
    <location>
        <begin position="1048"/>
        <end position="1062"/>
    </location>
</feature>
<dbReference type="Pfam" id="PF05593">
    <property type="entry name" value="RHS_repeat"/>
    <property type="match status" value="4"/>
</dbReference>
<dbReference type="Gene3D" id="2.180.10.10">
    <property type="entry name" value="RHS repeat-associated core"/>
    <property type="match status" value="4"/>
</dbReference>
<feature type="region of interest" description="Disordered" evidence="2">
    <location>
        <begin position="138"/>
        <end position="190"/>
    </location>
</feature>
<gene>
    <name evidence="8" type="ORF">SLNWT_2694</name>
</gene>
<dbReference type="InterPro" id="IPR001826">
    <property type="entry name" value="RHS"/>
</dbReference>
<evidence type="ECO:0000256" key="1">
    <source>
        <dbReference type="ARBA" id="ARBA00022737"/>
    </source>
</evidence>
<dbReference type="InterPro" id="IPR006530">
    <property type="entry name" value="YD"/>
</dbReference>
<keyword evidence="9" id="KW-1185">Reference proteome</keyword>
<dbReference type="Gene3D" id="1.10.287.1060">
    <property type="entry name" value="ESAT-6-like"/>
    <property type="match status" value="1"/>
</dbReference>
<feature type="compositionally biased region" description="Basic and acidic residues" evidence="2">
    <location>
        <begin position="1"/>
        <end position="19"/>
    </location>
</feature>
<sequence length="1562" mass="170162">MAAYRPKDWHVLDMDRDPTPGDPQQVRQLARKLHDFADDVNDALRLLNNLASDDAFLQWAGKSADAFEDEFDHAPKDLKKLKKSYDLAGDALAKYWPKLENAQAMADRALQKGREAQADLTSAKKALGDANDWVSRATAKSDSYDKAKGKKDVPPPDEKDVREATRNAQHAHSAKSTAQSDVNSASSALEAAKRMANEAKGLREDAARECKDTLEEASDAGIQNRKWWEEIGDWVSDNWDSIVAVCKVVVAVLGIVVMIIGGPILAAIVIAAALVVLADTLHKYANGEASLFDVGMAALDCIPGAKGLTTAAGLAKGLKTLAKGGLKNMAKGPGLKAMGRKLKELVTCGDPVDMATGEMVMAATDIELSGVLPLVVERTHRTRFRKGRLFGPSWSSTLDQHLELDRFGVEFVTDDGMVLQYPVPQPHSPVLPVEGPRWPLEWDGEPFGQLTVHQPESGRTLSFTVRYGSSASTAPLTEIRDRNGNTVTLRHDAEGLPTQLAHHGGYRLGISCENGRITALTLLNSPDETRLLTYSYDDAGNLAGIVDSTGTPQRLSYDEARRITGWQDRNGSRYRYEYDSADRCVATTGDGGFLDYRFRYDLAGQTTTAVNSLGHATTYRFNDACQLITETDPLGHTVSRTYDRYDRLLTSTDQLGHTTRLEWDEAGNLTARHAPDGTVSTARYNTLGLAVEETGPDGAVWRQEWDEHGNCLAVSAPDGARVGFTHDSTGAVTSATGPDGLVSRFTNDPAGLLLTETDPAGAVTALSRDAFGRITEVTGPLGARIRMAWTPEGRLASRTGPGGATESWTYDGEGNRLSHRDPAGGVTRFTYTHFGLPASRTTPDGARFVFRHDTELRLAEVINPLGLRWSYELDPAGRLVSETDFDGRTLRYAHDPAGRILGITNPAEQTLAFRYDSLGNVTEKSRDGQTTGYRYDAAGRLLSATGPDSALAYSYDAVGRVLSETTDGRTLRSAYDPHGRRTHRITPAGVESSYTYDAAGNRSGLDFAGRTFLSEYDPAGQEIRRDLVGGPALTRAWDTAGRLIAEQVGGGGTGPLPGGGDGRTTAGQPPSGQGDRNTPTLDRSYRYAADGSLTRITDRPGSAAPRSRSFTHDGLGRVTGVSAADWQERYAYDGAGNQTSAHWPDGQPEGEARGERVYEGNRLLGAGAITYTYDAAGRVIRRRKRRLSRKAEVWRYTWDAEDRLTGTVTPDGTRWRYRYDPLGRRTAKQRLSPDGERVVEETLFTWDGEHFTEQTRRDQDTGEETTLTWEREGVRPLAQAERVSRVEERTAEDGGASPLPSGEGPAAGGEDPLSQEVVDERFFSLVTDLVGTPTELVDERGEIAWKSRSTLWGLDSGAPEQNAYTPLRFPGQYQDDETGLHYNYFRHYDPATALYVTSDPLGLEAGPNPRRYVLNPLLWLDYLGLLTCRQNARRLRRALRAEGRGPTRGQAAAHLVPSGGTHGHWAPGANSRALLGRYGVDVNEAANGIPLGHPSPHNYTHRQQFLQRLDDRLQQVASQASRLGATPQQIGDSLRGELRRIGGEVSGELATGQPGPGAVWTA</sequence>
<dbReference type="Proteomes" id="UP000031523">
    <property type="component" value="Chromosome"/>
</dbReference>
<dbReference type="NCBIfam" id="TIGR03696">
    <property type="entry name" value="Rhs_assc_core"/>
    <property type="match status" value="1"/>
</dbReference>
<feature type="transmembrane region" description="Helical" evidence="3">
    <location>
        <begin position="248"/>
        <end position="277"/>
    </location>
</feature>
<dbReference type="SUPFAM" id="SSF158414">
    <property type="entry name" value="HP0062-like"/>
    <property type="match status" value="1"/>
</dbReference>
<dbReference type="InterPro" id="IPR032871">
    <property type="entry name" value="AHH_dom_containing"/>
</dbReference>
<evidence type="ECO:0000313" key="9">
    <source>
        <dbReference type="Proteomes" id="UP000031523"/>
    </source>
</evidence>
<dbReference type="InterPro" id="IPR031325">
    <property type="entry name" value="RHS_repeat"/>
</dbReference>
<organism evidence="8 9">
    <name type="scientific">Streptomyces albus (strain ATCC 21838 / DSM 41398 / FERM P-419 / JCM 4703 / NBRC 107858)</name>
    <dbReference type="NCBI Taxonomy" id="1081613"/>
    <lineage>
        <taxon>Bacteria</taxon>
        <taxon>Bacillati</taxon>
        <taxon>Actinomycetota</taxon>
        <taxon>Actinomycetes</taxon>
        <taxon>Kitasatosporales</taxon>
        <taxon>Streptomycetaceae</taxon>
        <taxon>Streptomyces</taxon>
    </lineage>
</organism>
<dbReference type="SUPFAM" id="SSF69304">
    <property type="entry name" value="Tricorn protease N-terminal domain"/>
    <property type="match status" value="1"/>
</dbReference>
<dbReference type="Pfam" id="PF25023">
    <property type="entry name" value="TEN_YD-shell"/>
    <property type="match status" value="2"/>
</dbReference>
<feature type="compositionally biased region" description="Basic and acidic residues" evidence="2">
    <location>
        <begin position="1282"/>
        <end position="1292"/>
    </location>
</feature>
<dbReference type="InterPro" id="IPR050708">
    <property type="entry name" value="T6SS_VgrG/RHS"/>
</dbReference>
<dbReference type="InterPro" id="IPR056823">
    <property type="entry name" value="TEN-like_YD-shell"/>
</dbReference>
<feature type="region of interest" description="Disordered" evidence="2">
    <location>
        <begin position="794"/>
        <end position="816"/>
    </location>
</feature>
<feature type="region of interest" description="Disordered" evidence="2">
    <location>
        <begin position="1046"/>
        <end position="1082"/>
    </location>
</feature>
<keyword evidence="3" id="KW-0472">Membrane</keyword>
<name>A0A0B5EV03_STRA4</name>
<dbReference type="PANTHER" id="PTHR32305:SF15">
    <property type="entry name" value="PROTEIN RHSA-RELATED"/>
    <property type="match status" value="1"/>
</dbReference>
<dbReference type="Pfam" id="PF21725">
    <property type="entry name" value="T7SS_signal"/>
    <property type="match status" value="1"/>
</dbReference>
<accession>A0A0B5EV03</accession>
<proteinExistence type="predicted"/>
<evidence type="ECO:0000256" key="2">
    <source>
        <dbReference type="SAM" id="MobiDB-lite"/>
    </source>
</evidence>
<keyword evidence="3" id="KW-0812">Transmembrane</keyword>
<dbReference type="InterPro" id="IPR022385">
    <property type="entry name" value="Rhs_assc_core"/>
</dbReference>
<evidence type="ECO:0000313" key="8">
    <source>
        <dbReference type="EMBL" id="AJE83070.1"/>
    </source>
</evidence>
<evidence type="ECO:0000259" key="6">
    <source>
        <dbReference type="Pfam" id="PF21725"/>
    </source>
</evidence>
<evidence type="ECO:0000259" key="4">
    <source>
        <dbReference type="Pfam" id="PF03527"/>
    </source>
</evidence>
<dbReference type="InterPro" id="IPR049082">
    <property type="entry name" value="T7SS_signal"/>
</dbReference>
<evidence type="ECO:0000256" key="3">
    <source>
        <dbReference type="SAM" id="Phobius"/>
    </source>
</evidence>
<keyword evidence="1" id="KW-0677">Repeat</keyword>